<name>A0ACD1AEU2_9FIRM</name>
<proteinExistence type="predicted"/>
<dbReference type="Proteomes" id="UP000594014">
    <property type="component" value="Chromosome"/>
</dbReference>
<sequence>MIALFEKLLPVLIIVFIGLVMRKKKLVSASAINELKQIIVNVALPCILFLSFGSTTLDAKYIVVVVMVFAMCGALYIMGFALKNRLPQFFGSIFTPWFMAGFEFGMIGIGLFGALWGTEALPIFMLIGLGHEFFAWFVCIPYVQFKSSGSFSLKETVFRFFKTPVILGIMGGLLVNITGLYSAMEAYFWGRAVFSTMSTLSNITVPLILIVVGYSLAFERSNALKAVLHMAARLAGVLVFGTIALSVIHQFVGQIDPLFTAAFYAYLILPPSYLVPVMVKDNEQERYFFSQTVIYYTVISFAGYVLLMLIC</sequence>
<gene>
    <name evidence="1" type="ORF">FRZ06_16010</name>
</gene>
<reference evidence="1" key="1">
    <citation type="submission" date="2019-08" db="EMBL/GenBank/DDBJ databases">
        <title>Genome sequence of Clostridiales bacterium MT110.</title>
        <authorList>
            <person name="Cao J."/>
        </authorList>
    </citation>
    <scope>NUCLEOTIDE SEQUENCE</scope>
    <source>
        <strain evidence="1">MT110</strain>
    </source>
</reference>
<evidence type="ECO:0000313" key="1">
    <source>
        <dbReference type="EMBL" id="QOX64741.1"/>
    </source>
</evidence>
<accession>A0ACD1AEU2</accession>
<organism evidence="1 2">
    <name type="scientific">Anoxybacterium hadale</name>
    <dbReference type="NCBI Taxonomy" id="3408580"/>
    <lineage>
        <taxon>Bacteria</taxon>
        <taxon>Bacillati</taxon>
        <taxon>Bacillota</taxon>
        <taxon>Clostridia</taxon>
        <taxon>Peptostreptococcales</taxon>
        <taxon>Anaerovoracaceae</taxon>
        <taxon>Anoxybacterium</taxon>
    </lineage>
</organism>
<protein>
    <submittedName>
        <fullName evidence="1">Uncharacterized protein</fullName>
    </submittedName>
</protein>
<dbReference type="EMBL" id="CP042469">
    <property type="protein sequence ID" value="QOX64741.1"/>
    <property type="molecule type" value="Genomic_DNA"/>
</dbReference>
<keyword evidence="2" id="KW-1185">Reference proteome</keyword>
<evidence type="ECO:0000313" key="2">
    <source>
        <dbReference type="Proteomes" id="UP000594014"/>
    </source>
</evidence>